<dbReference type="AlphaFoldDB" id="A0A3D9BEG2"/>
<evidence type="ECO:0000313" key="1">
    <source>
        <dbReference type="EMBL" id="REC51822.1"/>
    </source>
</evidence>
<accession>A0A3D9BEG2</accession>
<dbReference type="RefSeq" id="WP_116097029.1">
    <property type="nucleotide sequence ID" value="NZ_QNVU01000006.1"/>
</dbReference>
<dbReference type="EMBL" id="QNVU01000006">
    <property type="protein sequence ID" value="REC51822.1"/>
    <property type="molecule type" value="Genomic_DNA"/>
</dbReference>
<proteinExistence type="predicted"/>
<reference evidence="1 2" key="1">
    <citation type="journal article" date="2004" name="Emerg. Infect. Dis.">
        <title>Amoebae-resisting bacteria isolated from human nasal swabs by amoebal coculture.</title>
        <authorList>
            <person name="Greub G."/>
            <person name="La Scola B."/>
            <person name="Raoult D."/>
        </authorList>
    </citation>
    <scope>NUCLEOTIDE SEQUENCE [LARGE SCALE GENOMIC DNA]</scope>
    <source>
        <strain evidence="1 2">CCUG 51329</strain>
    </source>
</reference>
<sequence>MKKNILILLFFITVVSCKEKTQEIEKTEIKPKNQIQPKTDLLKENSDAIDEIKFMKVDMANFPISEETSFDTYDESYRENHPDGRVYKKLKKEQIQKLGLQDWLKNGTDISVNYELPYSENFRTFVFTFQDGEMELKTFMVTFDKNFKKIDTLQIAYDEIAESWMWTKSEISKSKIEVKDYNESSGETEITTTIYKIDENGKFVTLLKSEPKMK</sequence>
<protein>
    <submittedName>
        <fullName evidence="1">Uncharacterized protein</fullName>
    </submittedName>
</protein>
<gene>
    <name evidence="1" type="ORF">DRF68_04445</name>
</gene>
<evidence type="ECO:0000313" key="2">
    <source>
        <dbReference type="Proteomes" id="UP000256924"/>
    </source>
</evidence>
<dbReference type="Proteomes" id="UP000256924">
    <property type="component" value="Unassembled WGS sequence"/>
</dbReference>
<dbReference type="PROSITE" id="PS51257">
    <property type="entry name" value="PROKAR_LIPOPROTEIN"/>
    <property type="match status" value="1"/>
</dbReference>
<name>A0A3D9BEG2_9FLAO</name>
<organism evidence="1 2">
    <name type="scientific">Candidatus Chryseobacterium massiliense</name>
    <dbReference type="NCBI Taxonomy" id="204089"/>
    <lineage>
        <taxon>Bacteria</taxon>
        <taxon>Pseudomonadati</taxon>
        <taxon>Bacteroidota</taxon>
        <taxon>Flavobacteriia</taxon>
        <taxon>Flavobacteriales</taxon>
        <taxon>Weeksellaceae</taxon>
        <taxon>Chryseobacterium group</taxon>
        <taxon>Chryseobacterium</taxon>
    </lineage>
</organism>
<keyword evidence="2" id="KW-1185">Reference proteome</keyword>
<comment type="caution">
    <text evidence="1">The sequence shown here is derived from an EMBL/GenBank/DDBJ whole genome shotgun (WGS) entry which is preliminary data.</text>
</comment>